<evidence type="ECO:0000256" key="7">
    <source>
        <dbReference type="ARBA" id="ARBA00022490"/>
    </source>
</evidence>
<feature type="domain" description="Aspartate/ornithine carbamoyltransferase Asp/Orn-binding" evidence="11">
    <location>
        <begin position="154"/>
        <end position="308"/>
    </location>
</feature>
<feature type="binding site" evidence="10">
    <location>
        <begin position="270"/>
        <end position="271"/>
    </location>
    <ligand>
        <name>carbamoyl phosphate</name>
        <dbReference type="ChEBI" id="CHEBI:58228"/>
    </ligand>
</feature>
<dbReference type="SUPFAM" id="SSF53671">
    <property type="entry name" value="Aspartate/ornithine carbamoyltransferase"/>
    <property type="match status" value="1"/>
</dbReference>
<evidence type="ECO:0000256" key="8">
    <source>
        <dbReference type="ARBA" id="ARBA00022679"/>
    </source>
</evidence>
<dbReference type="Pfam" id="PF02729">
    <property type="entry name" value="OTCace_N"/>
    <property type="match status" value="1"/>
</dbReference>
<dbReference type="InterPro" id="IPR036901">
    <property type="entry name" value="Asp/Orn_carbamoylTrfase_sf"/>
</dbReference>
<evidence type="ECO:0000313" key="13">
    <source>
        <dbReference type="EMBL" id="KIL30271.1"/>
    </source>
</evidence>
<proteinExistence type="inferred from homology"/>
<comment type="similarity">
    <text evidence="4 10">Belongs to the aspartate/ornithine carbamoyltransferase superfamily. OTCase family.</text>
</comment>
<evidence type="ECO:0000256" key="4">
    <source>
        <dbReference type="ARBA" id="ARBA00007805"/>
    </source>
</evidence>
<evidence type="ECO:0000259" key="11">
    <source>
        <dbReference type="Pfam" id="PF00185"/>
    </source>
</evidence>
<feature type="binding site" evidence="10">
    <location>
        <begin position="234"/>
        <end position="235"/>
    </location>
    <ligand>
        <name>L-ornithine</name>
        <dbReference type="ChEBI" id="CHEBI:46911"/>
    </ligand>
</feature>
<dbReference type="PANTHER" id="PTHR45753">
    <property type="entry name" value="ORNITHINE CARBAMOYLTRANSFERASE, MITOCHONDRIAL"/>
    <property type="match status" value="1"/>
</dbReference>
<dbReference type="Proteomes" id="UP000031970">
    <property type="component" value="Unassembled WGS sequence"/>
</dbReference>
<feature type="binding site" evidence="10">
    <location>
        <position position="84"/>
    </location>
    <ligand>
        <name>carbamoyl phosphate</name>
        <dbReference type="ChEBI" id="CHEBI:58228"/>
    </ligand>
</feature>
<evidence type="ECO:0000256" key="9">
    <source>
        <dbReference type="ARBA" id="ARBA00048772"/>
    </source>
</evidence>
<dbReference type="AlphaFoldDB" id="A0ABD3ZQ08"/>
<evidence type="ECO:0000259" key="12">
    <source>
        <dbReference type="Pfam" id="PF02729"/>
    </source>
</evidence>
<dbReference type="InterPro" id="IPR006131">
    <property type="entry name" value="Asp_carbamoyltransf_Asp/Orn-bd"/>
</dbReference>
<dbReference type="GO" id="GO:0042450">
    <property type="term" value="P:L-arginine biosynthetic process via ornithine"/>
    <property type="evidence" value="ECO:0007669"/>
    <property type="project" value="UniProtKB-UniRule"/>
</dbReference>
<feature type="binding site" evidence="10">
    <location>
        <position position="230"/>
    </location>
    <ligand>
        <name>L-ornithine</name>
        <dbReference type="ChEBI" id="CHEBI:46911"/>
    </ligand>
</feature>
<comment type="pathway">
    <text evidence="3">Amino-acid biosynthesis; L-arginine biosynthesis; L-arginine from L-ornithine and carbamoyl phosphate: step 1/3.</text>
</comment>
<organism evidence="13 14">
    <name type="scientific">Bacillus subtilis subsp. subtilis</name>
    <dbReference type="NCBI Taxonomy" id="135461"/>
    <lineage>
        <taxon>Bacteria</taxon>
        <taxon>Bacillati</taxon>
        <taxon>Bacillota</taxon>
        <taxon>Bacilli</taxon>
        <taxon>Bacillales</taxon>
        <taxon>Bacillaceae</taxon>
        <taxon>Bacillus</taxon>
    </lineage>
</organism>
<dbReference type="GO" id="GO:0005737">
    <property type="term" value="C:cytoplasm"/>
    <property type="evidence" value="ECO:0007669"/>
    <property type="project" value="UniProtKB-SubCell"/>
</dbReference>
<evidence type="ECO:0000256" key="1">
    <source>
        <dbReference type="ARBA" id="ARBA00003822"/>
    </source>
</evidence>
<dbReference type="InterPro" id="IPR024904">
    <property type="entry name" value="OTCase_ArgI"/>
</dbReference>
<accession>A0ABD3ZQ08</accession>
<feature type="binding site" evidence="10">
    <location>
        <begin position="135"/>
        <end position="138"/>
    </location>
    <ligand>
        <name>carbamoyl phosphate</name>
        <dbReference type="ChEBI" id="CHEBI:58228"/>
    </ligand>
</feature>
<dbReference type="Gene3D" id="3.40.50.1370">
    <property type="entry name" value="Aspartate/ornithine carbamoyltransferase"/>
    <property type="match status" value="2"/>
</dbReference>
<dbReference type="EC" id="2.1.3.3" evidence="5 10"/>
<dbReference type="RefSeq" id="WP_041056483.1">
    <property type="nucleotide sequence ID" value="NZ_JSXS01000125.1"/>
</dbReference>
<feature type="binding site" evidence="10">
    <location>
        <position position="166"/>
    </location>
    <ligand>
        <name>L-ornithine</name>
        <dbReference type="ChEBI" id="CHEBI:46911"/>
    </ligand>
</feature>
<dbReference type="NCBIfam" id="TIGR00658">
    <property type="entry name" value="orni_carb_tr"/>
    <property type="match status" value="1"/>
</dbReference>
<feature type="domain" description="Aspartate/ornithine carbamoyltransferase carbamoyl-P binding" evidence="12">
    <location>
        <begin position="12"/>
        <end position="148"/>
    </location>
</feature>
<keyword evidence="7 10" id="KW-0963">Cytoplasm</keyword>
<feature type="binding site" evidence="10">
    <location>
        <position position="108"/>
    </location>
    <ligand>
        <name>carbamoyl phosphate</name>
        <dbReference type="ChEBI" id="CHEBI:58228"/>
    </ligand>
</feature>
<gene>
    <name evidence="13" type="ORF">B4067_1204</name>
</gene>
<dbReference type="Pfam" id="PF00185">
    <property type="entry name" value="OTCace"/>
    <property type="match status" value="1"/>
</dbReference>
<evidence type="ECO:0000256" key="6">
    <source>
        <dbReference type="ARBA" id="ARBA00016634"/>
    </source>
</evidence>
<dbReference type="PROSITE" id="PS00097">
    <property type="entry name" value="CARBAMOYLTRANSFERASE"/>
    <property type="match status" value="1"/>
</dbReference>
<dbReference type="PRINTS" id="PR00100">
    <property type="entry name" value="AOTCASE"/>
</dbReference>
<dbReference type="PANTHER" id="PTHR45753:SF3">
    <property type="entry name" value="ORNITHINE TRANSCARBAMYLASE, MITOCHONDRIAL"/>
    <property type="match status" value="1"/>
</dbReference>
<feature type="binding site" evidence="10">
    <location>
        <position position="298"/>
    </location>
    <ligand>
        <name>carbamoyl phosphate</name>
        <dbReference type="ChEBI" id="CHEBI:58228"/>
    </ligand>
</feature>
<name>A0ABD3ZQ08_BACIU</name>
<keyword evidence="8 10" id="KW-0808">Transferase</keyword>
<dbReference type="InterPro" id="IPR002292">
    <property type="entry name" value="Orn/put_carbamltrans"/>
</dbReference>
<dbReference type="EMBL" id="JSXS01000125">
    <property type="protein sequence ID" value="KIL30271.1"/>
    <property type="molecule type" value="Genomic_DNA"/>
</dbReference>
<protein>
    <recommendedName>
        <fullName evidence="6 10">Ornithine carbamoyltransferase</fullName>
        <shortName evidence="10">OTCase</shortName>
        <ecNumber evidence="5 10">2.1.3.3</ecNumber>
    </recommendedName>
</protein>
<evidence type="ECO:0000313" key="14">
    <source>
        <dbReference type="Proteomes" id="UP000031970"/>
    </source>
</evidence>
<dbReference type="PRINTS" id="PR00102">
    <property type="entry name" value="OTCASE"/>
</dbReference>
<evidence type="ECO:0000256" key="10">
    <source>
        <dbReference type="HAMAP-Rule" id="MF_01109"/>
    </source>
</evidence>
<dbReference type="NCBIfam" id="NF001986">
    <property type="entry name" value="PRK00779.1"/>
    <property type="match status" value="1"/>
</dbReference>
<comment type="subcellular location">
    <subcellularLocation>
        <location evidence="2 10">Cytoplasm</location>
    </subcellularLocation>
</comment>
<dbReference type="InterPro" id="IPR006130">
    <property type="entry name" value="Asp/Orn_carbamoylTrfase"/>
</dbReference>
<dbReference type="FunFam" id="3.40.50.1370:FF:000016">
    <property type="entry name" value="Ornithine carbamoyltransferase"/>
    <property type="match status" value="1"/>
</dbReference>
<dbReference type="GO" id="GO:0004585">
    <property type="term" value="F:ornithine carbamoyltransferase activity"/>
    <property type="evidence" value="ECO:0007669"/>
    <property type="project" value="UniProtKB-UniRule"/>
</dbReference>
<feature type="binding site" evidence="10">
    <location>
        <begin position="57"/>
        <end position="60"/>
    </location>
    <ligand>
        <name>carbamoyl phosphate</name>
        <dbReference type="ChEBI" id="CHEBI:58228"/>
    </ligand>
</feature>
<sequence>MHTVTQTSLYGKDLLTLKDLSEEDINALLAEAGELKQNKIQPIFHGKTLAMIFEKSSTRTRVSFEAGMAQLGGSALFLSQKDLQLGRGETVADTAKVLSGYVDAIMIRTFEHEKVEELAKEADIPVINGLTDKYHPCQALADLLTIKEIKGKLKGVKVAYIGDGNNVAHSLMIGCAKMGCDISIASPKGYEVLDEAAEAAKTYALQSGSSVTLTDDPIEAVKDADVIYSDVFTSMGQEAEEQERLAVFAPYQVNAALVSHAKPGYTFLHCLPAHREEEVTAEIIDGPNSAVFQQAENRLHVQKALLKAILYKGESSKNC</sequence>
<comment type="catalytic activity">
    <reaction evidence="9 10">
        <text>carbamoyl phosphate + L-ornithine = L-citrulline + phosphate + H(+)</text>
        <dbReference type="Rhea" id="RHEA:19513"/>
        <dbReference type="ChEBI" id="CHEBI:15378"/>
        <dbReference type="ChEBI" id="CHEBI:43474"/>
        <dbReference type="ChEBI" id="CHEBI:46911"/>
        <dbReference type="ChEBI" id="CHEBI:57743"/>
        <dbReference type="ChEBI" id="CHEBI:58228"/>
        <dbReference type="EC" id="2.1.3.3"/>
    </reaction>
</comment>
<comment type="caution">
    <text evidence="13">The sequence shown here is derived from an EMBL/GenBank/DDBJ whole genome shotgun (WGS) entry which is preliminary data.</text>
</comment>
<reference evidence="13 14" key="1">
    <citation type="submission" date="2014-11" db="EMBL/GenBank/DDBJ databases">
        <title>Draft Genome Sequences of Nine Bacillus subtilis Strains that Form Spores with High Heat-Resistance.</title>
        <authorList>
            <person name="Krawcyk A.O."/>
            <person name="Berendsen E.M."/>
            <person name="de Jong A."/>
            <person name="Holsappel S."/>
            <person name="Eijlander R.T."/>
            <person name="Wells-Bennik M."/>
            <person name="Kuipers O.P."/>
        </authorList>
    </citation>
    <scope>NUCLEOTIDE SEQUENCE [LARGE SCALE GENOMIC DNA]</scope>
    <source>
        <strain evidence="13 14">B4067</strain>
    </source>
</reference>
<dbReference type="InterPro" id="IPR006132">
    <property type="entry name" value="Asp/Orn_carbamoyltranf_P-bd"/>
</dbReference>
<evidence type="ECO:0000256" key="2">
    <source>
        <dbReference type="ARBA" id="ARBA00004496"/>
    </source>
</evidence>
<evidence type="ECO:0000256" key="3">
    <source>
        <dbReference type="ARBA" id="ARBA00004975"/>
    </source>
</evidence>
<dbReference type="FunFam" id="3.40.50.1370:FF:000008">
    <property type="entry name" value="Ornithine carbamoyltransferase"/>
    <property type="match status" value="1"/>
</dbReference>
<comment type="function">
    <text evidence="1">Reversibly catalyzes the transfer of the carbamoyl group from carbamoyl phosphate (CP) to the N(epsilon) atom of ornithine (ORN) to produce L-citrulline.</text>
</comment>
<evidence type="ECO:0000256" key="5">
    <source>
        <dbReference type="ARBA" id="ARBA00013007"/>
    </source>
</evidence>
<dbReference type="HAMAP" id="MF_01109">
    <property type="entry name" value="OTCase"/>
    <property type="match status" value="1"/>
</dbReference>